<accession>A0A6N8SEJ5</accession>
<reference evidence="1 2" key="1">
    <citation type="submission" date="2019-12" db="EMBL/GenBank/DDBJ databases">
        <title>Shinella kummerowiae sp. nov., a symbiotic bacterium isolated from root nodules of the herbal legume Kummerowia stipulacea.</title>
        <authorList>
            <person name="Gao J."/>
        </authorList>
    </citation>
    <scope>NUCLEOTIDE SEQUENCE [LARGE SCALE GENOMIC DNA]</scope>
    <source>
        <strain evidence="1 2">CCBAU 25048</strain>
    </source>
</reference>
<evidence type="ECO:0000313" key="1">
    <source>
        <dbReference type="EMBL" id="MXN45746.1"/>
    </source>
</evidence>
<evidence type="ECO:0000313" key="2">
    <source>
        <dbReference type="Proteomes" id="UP000435802"/>
    </source>
</evidence>
<comment type="caution">
    <text evidence="1">The sequence shown here is derived from an EMBL/GenBank/DDBJ whole genome shotgun (WGS) entry which is preliminary data.</text>
</comment>
<sequence>MLWTITVGCLLLAGLIFRQAYRREDGQEMAGEDAGLAILEFGRAFPDEAIREVITTANGRTVFLRLHDGKAGCMNAHGHHYSCHLIEPGTVRVNSVGPKRLTVQFANAAYEGGTFEFRDERETAEVSLWLLGSFMPGLAGADQQVVGQPS</sequence>
<dbReference type="AlphaFoldDB" id="A0A6N8SEJ5"/>
<organism evidence="1 2">
    <name type="scientific">Shinella kummerowiae</name>
    <dbReference type="NCBI Taxonomy" id="417745"/>
    <lineage>
        <taxon>Bacteria</taxon>
        <taxon>Pseudomonadati</taxon>
        <taxon>Pseudomonadota</taxon>
        <taxon>Alphaproteobacteria</taxon>
        <taxon>Hyphomicrobiales</taxon>
        <taxon>Rhizobiaceae</taxon>
        <taxon>Shinella</taxon>
    </lineage>
</organism>
<proteinExistence type="predicted"/>
<dbReference type="OrthoDB" id="8445114at2"/>
<dbReference type="Proteomes" id="UP000435802">
    <property type="component" value="Unassembled WGS sequence"/>
</dbReference>
<name>A0A6N8SEJ5_9HYPH</name>
<dbReference type="EMBL" id="WUMK01000004">
    <property type="protein sequence ID" value="MXN45746.1"/>
    <property type="molecule type" value="Genomic_DNA"/>
</dbReference>
<gene>
    <name evidence="1" type="ORF">GR138_11130</name>
</gene>
<protein>
    <submittedName>
        <fullName evidence="1">Uncharacterized protein</fullName>
    </submittedName>
</protein>
<dbReference type="RefSeq" id="WP_160859329.1">
    <property type="nucleotide sequence ID" value="NZ_WUMK01000004.1"/>
</dbReference>
<keyword evidence="2" id="KW-1185">Reference proteome</keyword>